<dbReference type="PANTHER" id="PTHR24252">
    <property type="entry name" value="ACROSIN-RELATED"/>
    <property type="match status" value="1"/>
</dbReference>
<dbReference type="EMBL" id="CCAG010017766">
    <property type="status" value="NOT_ANNOTATED_CDS"/>
    <property type="molecule type" value="Genomic_DNA"/>
</dbReference>
<evidence type="ECO:0000313" key="3">
    <source>
        <dbReference type="EnsemblMetazoa" id="GMOY004685-PA"/>
    </source>
</evidence>
<reference evidence="3" key="1">
    <citation type="submission" date="2020-05" db="UniProtKB">
        <authorList>
            <consortium name="EnsemblMetazoa"/>
        </authorList>
    </citation>
    <scope>IDENTIFICATION</scope>
    <source>
        <strain evidence="3">Yale</strain>
    </source>
</reference>
<dbReference type="SUPFAM" id="SSF50494">
    <property type="entry name" value="Trypsin-like serine proteases"/>
    <property type="match status" value="1"/>
</dbReference>
<dbReference type="InterPro" id="IPR009003">
    <property type="entry name" value="Peptidase_S1_PA"/>
</dbReference>
<proteinExistence type="predicted"/>
<dbReference type="Pfam" id="PF00089">
    <property type="entry name" value="Trypsin"/>
    <property type="match status" value="1"/>
</dbReference>
<organism evidence="3 4">
    <name type="scientific">Glossina morsitans morsitans</name>
    <name type="common">Savannah tsetse fly</name>
    <dbReference type="NCBI Taxonomy" id="37546"/>
    <lineage>
        <taxon>Eukaryota</taxon>
        <taxon>Metazoa</taxon>
        <taxon>Ecdysozoa</taxon>
        <taxon>Arthropoda</taxon>
        <taxon>Hexapoda</taxon>
        <taxon>Insecta</taxon>
        <taxon>Pterygota</taxon>
        <taxon>Neoptera</taxon>
        <taxon>Endopterygota</taxon>
        <taxon>Diptera</taxon>
        <taxon>Brachycera</taxon>
        <taxon>Muscomorpha</taxon>
        <taxon>Hippoboscoidea</taxon>
        <taxon>Glossinidae</taxon>
        <taxon>Glossina</taxon>
    </lineage>
</organism>
<dbReference type="InterPro" id="IPR033116">
    <property type="entry name" value="TRYPSIN_SER"/>
</dbReference>
<dbReference type="PANTHER" id="PTHR24252:SF18">
    <property type="entry name" value="OVOCHYMASE 1"/>
    <property type="match status" value="1"/>
</dbReference>
<dbReference type="STRING" id="37546.A0A1B0FLD5"/>
<keyword evidence="1" id="KW-1015">Disulfide bond</keyword>
<dbReference type="PROSITE" id="PS50240">
    <property type="entry name" value="TRYPSIN_DOM"/>
    <property type="match status" value="1"/>
</dbReference>
<dbReference type="PhylomeDB" id="A0A1B0FLD5"/>
<dbReference type="PROSITE" id="PS00135">
    <property type="entry name" value="TRYPSIN_SER"/>
    <property type="match status" value="1"/>
</dbReference>
<dbReference type="SMART" id="SM00020">
    <property type="entry name" value="Tryp_SPc"/>
    <property type="match status" value="1"/>
</dbReference>
<dbReference type="GO" id="GO:0004252">
    <property type="term" value="F:serine-type endopeptidase activity"/>
    <property type="evidence" value="ECO:0007669"/>
    <property type="project" value="InterPro"/>
</dbReference>
<dbReference type="GO" id="GO:0006508">
    <property type="term" value="P:proteolysis"/>
    <property type="evidence" value="ECO:0007669"/>
    <property type="project" value="InterPro"/>
</dbReference>
<evidence type="ECO:0000313" key="4">
    <source>
        <dbReference type="Proteomes" id="UP000092444"/>
    </source>
</evidence>
<dbReference type="InterPro" id="IPR043504">
    <property type="entry name" value="Peptidase_S1_PA_chymotrypsin"/>
</dbReference>
<dbReference type="EnsemblMetazoa" id="GMOY004685-RA">
    <property type="protein sequence ID" value="GMOY004685-PA"/>
    <property type="gene ID" value="GMOY004685"/>
</dbReference>
<accession>A0A1B0FLD5</accession>
<protein>
    <recommendedName>
        <fullName evidence="2">Peptidase S1 domain-containing protein</fullName>
    </recommendedName>
</protein>
<dbReference type="InterPro" id="IPR001254">
    <property type="entry name" value="Trypsin_dom"/>
</dbReference>
<keyword evidence="4" id="KW-1185">Reference proteome</keyword>
<feature type="domain" description="Peptidase S1" evidence="2">
    <location>
        <begin position="1"/>
        <end position="153"/>
    </location>
</feature>
<dbReference type="Gene3D" id="2.40.10.10">
    <property type="entry name" value="Trypsin-like serine proteases"/>
    <property type="match status" value="1"/>
</dbReference>
<sequence>MPLCDHEVKEGDDITTIRVIAGARRRLRRTANVQRRRVQRTIIHPEYPRASGCDIALMQLQTKLDIDGKHRAIAELEFDEYPVFRHHCIAAGWGTIYNNGPCPNDILYVKMLVIRVNPSQILLQRPSEYAQAACSGDSGGPLFCQGDYKSKFI</sequence>
<name>A0A1B0FLD5_GLOMM</name>
<dbReference type="AlphaFoldDB" id="A0A1B0FLD5"/>
<dbReference type="VEuPathDB" id="VectorBase:GMOY004685"/>
<dbReference type="Proteomes" id="UP000092444">
    <property type="component" value="Unassembled WGS sequence"/>
</dbReference>
<evidence type="ECO:0000259" key="2">
    <source>
        <dbReference type="PROSITE" id="PS50240"/>
    </source>
</evidence>
<evidence type="ECO:0000256" key="1">
    <source>
        <dbReference type="ARBA" id="ARBA00023157"/>
    </source>
</evidence>